<dbReference type="STRING" id="1108595.BKX93_13700"/>
<gene>
    <name evidence="1" type="ORF">BKX93_13700</name>
</gene>
<dbReference type="RefSeq" id="WP_070980229.1">
    <property type="nucleotide sequence ID" value="NZ_CP017707.1"/>
</dbReference>
<dbReference type="GeneID" id="68842263"/>
<sequence>MALKEYAGSIVLEVNGQEIDVIDLNVSSRTGRKVVKTMNSSGRAKGFARGISEYDLAVTVSIPLTGDLDWEAIEGAKLTEFPLAPGGKRTSYLDCFTLEVGEKYGVESEARRDIKLMSLRKVAE</sequence>
<organism evidence="1 2">
    <name type="scientific">Chromobacterium vaccinii</name>
    <dbReference type="NCBI Taxonomy" id="1108595"/>
    <lineage>
        <taxon>Bacteria</taxon>
        <taxon>Pseudomonadati</taxon>
        <taxon>Pseudomonadota</taxon>
        <taxon>Betaproteobacteria</taxon>
        <taxon>Neisseriales</taxon>
        <taxon>Chromobacteriaceae</taxon>
        <taxon>Chromobacterium</taxon>
    </lineage>
</organism>
<dbReference type="Proteomes" id="UP000178776">
    <property type="component" value="Chromosome"/>
</dbReference>
<dbReference type="KEGG" id="cvc:BKX93_13700"/>
<dbReference type="EMBL" id="CP017707">
    <property type="protein sequence ID" value="AOZ50939.1"/>
    <property type="molecule type" value="Genomic_DNA"/>
</dbReference>
<evidence type="ECO:0000313" key="2">
    <source>
        <dbReference type="Proteomes" id="UP000178776"/>
    </source>
</evidence>
<proteinExistence type="predicted"/>
<protein>
    <submittedName>
        <fullName evidence="1">Phage tail protein</fullName>
    </submittedName>
</protein>
<evidence type="ECO:0000313" key="1">
    <source>
        <dbReference type="EMBL" id="AOZ50939.1"/>
    </source>
</evidence>
<name>A0A1D9LI49_9NEIS</name>
<dbReference type="AlphaFoldDB" id="A0A1D9LI49"/>
<reference evidence="1 2" key="1">
    <citation type="submission" date="2016-10" db="EMBL/GenBank/DDBJ databases">
        <title>Chromobacterium muskegensis sp. nov., an insecticidal bacterium isolated from Sphagnum bogs.</title>
        <authorList>
            <person name="Sparks M.E."/>
            <person name="Blackburn M.B."/>
            <person name="Gundersen-Rindal D.E."/>
            <person name="Mitchell A."/>
            <person name="Farrar R."/>
            <person name="Kuhar D."/>
        </authorList>
    </citation>
    <scope>NUCLEOTIDE SEQUENCE [LARGE SCALE GENOMIC DNA]</scope>
    <source>
        <strain evidence="1 2">21-1</strain>
    </source>
</reference>
<accession>A0A1D9LI49</accession>